<evidence type="ECO:0000313" key="2">
    <source>
        <dbReference type="Proteomes" id="UP000004221"/>
    </source>
</evidence>
<proteinExistence type="predicted"/>
<dbReference type="Gene3D" id="1.10.10.10">
    <property type="entry name" value="Winged helix-like DNA-binding domain superfamily/Winged helix DNA-binding domain"/>
    <property type="match status" value="1"/>
</dbReference>
<reference evidence="1 2" key="1">
    <citation type="journal article" date="2012" name="ISME J.">
        <title>Nitrification expanded: discovery, physiology and genomics of a nitrite-oxidizing bacterium from the phylum Chloroflexi.</title>
        <authorList>
            <person name="Sorokin D.Y."/>
            <person name="Lucker S."/>
            <person name="Vejmelkova D."/>
            <person name="Kostrikina N.A."/>
            <person name="Kleerebezem R."/>
            <person name="Rijpstra W.I."/>
            <person name="Damste J.S."/>
            <person name="Le Paslier D."/>
            <person name="Muyzer G."/>
            <person name="Wagner M."/>
            <person name="van Loosdrecht M.C."/>
            <person name="Daims H."/>
        </authorList>
    </citation>
    <scope>NUCLEOTIDE SEQUENCE [LARGE SCALE GENOMIC DNA]</scope>
    <source>
        <strain evidence="2">none</strain>
    </source>
</reference>
<dbReference type="InterPro" id="IPR036390">
    <property type="entry name" value="WH_DNA-bd_sf"/>
</dbReference>
<dbReference type="Proteomes" id="UP000004221">
    <property type="component" value="Unassembled WGS sequence"/>
</dbReference>
<name>I4EGE3_9BACT</name>
<dbReference type="InterPro" id="IPR036388">
    <property type="entry name" value="WH-like_DNA-bd_sf"/>
</dbReference>
<evidence type="ECO:0000313" key="1">
    <source>
        <dbReference type="EMBL" id="CCF83755.1"/>
    </source>
</evidence>
<organism evidence="1 2">
    <name type="scientific">Nitrolancea hollandica Lb</name>
    <dbReference type="NCBI Taxonomy" id="1129897"/>
    <lineage>
        <taxon>Bacteria</taxon>
        <taxon>Pseudomonadati</taxon>
        <taxon>Thermomicrobiota</taxon>
        <taxon>Thermomicrobia</taxon>
        <taxon>Sphaerobacterales</taxon>
        <taxon>Sphaerobacterineae</taxon>
        <taxon>Sphaerobacteraceae</taxon>
        <taxon>Nitrolancea</taxon>
    </lineage>
</organism>
<dbReference type="EMBL" id="CAGS01000189">
    <property type="protein sequence ID" value="CCF83755.1"/>
    <property type="molecule type" value="Genomic_DNA"/>
</dbReference>
<accession>I4EGE3</accession>
<protein>
    <submittedName>
        <fullName evidence="1">Transcriptional regulator, MarR family</fullName>
    </submittedName>
</protein>
<keyword evidence="2" id="KW-1185">Reference proteome</keyword>
<gene>
    <name evidence="1" type="ORF">NITHO_2690024</name>
</gene>
<dbReference type="AlphaFoldDB" id="I4EGE3"/>
<sequence>MLVRLTPGGEDLAGRLRQGNQKLYRLWLSELSDDDLAALYQGLQALVRVMASATK</sequence>
<dbReference type="SUPFAM" id="SSF46785">
    <property type="entry name" value="Winged helix' DNA-binding domain"/>
    <property type="match status" value="1"/>
</dbReference>
<comment type="caution">
    <text evidence="1">The sequence shown here is derived from an EMBL/GenBank/DDBJ whole genome shotgun (WGS) entry which is preliminary data.</text>
</comment>